<keyword evidence="2" id="KW-1185">Reference proteome</keyword>
<gene>
    <name evidence="1" type="ORF">SAMN05660199_01830</name>
</gene>
<protein>
    <recommendedName>
        <fullName evidence="3">DUF559 domain-containing protein</fullName>
    </recommendedName>
</protein>
<proteinExistence type="predicted"/>
<accession>A0A1H0J0A1</accession>
<dbReference type="SUPFAM" id="SSF52980">
    <property type="entry name" value="Restriction endonuclease-like"/>
    <property type="match status" value="1"/>
</dbReference>
<dbReference type="Proteomes" id="UP000199088">
    <property type="component" value="Unassembled WGS sequence"/>
</dbReference>
<dbReference type="EMBL" id="FNIR01000005">
    <property type="protein sequence ID" value="SDO37198.1"/>
    <property type="molecule type" value="Genomic_DNA"/>
</dbReference>
<dbReference type="STRING" id="1052260.SAMN05660199_01830"/>
<dbReference type="InterPro" id="IPR011335">
    <property type="entry name" value="Restrct_endonuc-II-like"/>
</dbReference>
<sequence>MPVPPAVPPALVGRVFRGSDVVRRGILTAAQLRSSAWRRIRHDVYVDTAVPDTHLVRAAAVALLVPSGAAFGGLTAAALWGVPDLVDADDPVEVVVPTGVRWSPAADVVVRTAELAGGTERRHGLPVTDRRRTAVDLARRQRWPTAWPSRRRRRGPGWSCASAGCRRRWLSTGWWSRAGSWLRLPQQRAALEYDGVWHAEAGQFARDRARLNALQAAGWRVVFVTARDLHHPEELVARVLAALAA</sequence>
<dbReference type="AlphaFoldDB" id="A0A1H0J0A1"/>
<reference evidence="2" key="1">
    <citation type="submission" date="2016-10" db="EMBL/GenBank/DDBJ databases">
        <authorList>
            <person name="Varghese N."/>
            <person name="Submissions S."/>
        </authorList>
    </citation>
    <scope>NUCLEOTIDE SEQUENCE [LARGE SCALE GENOMIC DNA]</scope>
    <source>
        <strain evidence="2">DSM 45843</strain>
    </source>
</reference>
<dbReference type="Gene3D" id="3.40.960.10">
    <property type="entry name" value="VSR Endonuclease"/>
    <property type="match status" value="1"/>
</dbReference>
<organism evidence="1 2">
    <name type="scientific">Klenkia soli</name>
    <dbReference type="NCBI Taxonomy" id="1052260"/>
    <lineage>
        <taxon>Bacteria</taxon>
        <taxon>Bacillati</taxon>
        <taxon>Actinomycetota</taxon>
        <taxon>Actinomycetes</taxon>
        <taxon>Geodermatophilales</taxon>
        <taxon>Geodermatophilaceae</taxon>
        <taxon>Klenkia</taxon>
    </lineage>
</organism>
<evidence type="ECO:0000313" key="2">
    <source>
        <dbReference type="Proteomes" id="UP000199088"/>
    </source>
</evidence>
<name>A0A1H0J0A1_9ACTN</name>
<evidence type="ECO:0000313" key="1">
    <source>
        <dbReference type="EMBL" id="SDO37198.1"/>
    </source>
</evidence>
<dbReference type="RefSeq" id="WP_242653945.1">
    <property type="nucleotide sequence ID" value="NZ_FNIR01000005.1"/>
</dbReference>
<evidence type="ECO:0008006" key="3">
    <source>
        <dbReference type="Google" id="ProtNLM"/>
    </source>
</evidence>